<gene>
    <name evidence="1" type="ORF">SAMN05421783_10536</name>
</gene>
<dbReference type="OrthoDB" id="3671061at2"/>
<protein>
    <submittedName>
        <fullName evidence="1">Uncharacterized protein</fullName>
    </submittedName>
</protein>
<sequence length="285" mass="31461">MWLNLVFLLLLALIIMPTAVLLLGISRWQAGTTRLQSRLEAGRGRIIPNTYDSSELEGLPAPVQRYFLASLKDGQPIISAAELGLEGEIDLGRAQGKWSRTTATQSVVMQRPGFHWDARVRIAPATKIFVLDAYIAGAGVMKAALFGLFPVVKVASSPELTHAELMRFLAEAPLYPTKLLPSQGVVWEPIDDHSARATLADGDLSVSLVFDFDEAGLIGGVRASGRYRALDGKMVQTPWEASFSDYKDRSEMRIPVRAEVAWILPEGRTPYWRGRVTDVMYKFSA</sequence>
<organism evidence="1 2">
    <name type="scientific">Thiocapsa roseopersicina</name>
    <dbReference type="NCBI Taxonomy" id="1058"/>
    <lineage>
        <taxon>Bacteria</taxon>
        <taxon>Pseudomonadati</taxon>
        <taxon>Pseudomonadota</taxon>
        <taxon>Gammaproteobacteria</taxon>
        <taxon>Chromatiales</taxon>
        <taxon>Chromatiaceae</taxon>
        <taxon>Thiocapsa</taxon>
    </lineage>
</organism>
<dbReference type="Proteomes" id="UP000198816">
    <property type="component" value="Unassembled WGS sequence"/>
</dbReference>
<accession>A0A1H2UAB8</accession>
<dbReference type="EMBL" id="FNNZ01000005">
    <property type="protein sequence ID" value="SDW53132.1"/>
    <property type="molecule type" value="Genomic_DNA"/>
</dbReference>
<dbReference type="RefSeq" id="WP_093029569.1">
    <property type="nucleotide sequence ID" value="NZ_FNNZ01000005.1"/>
</dbReference>
<dbReference type="Pfam" id="PF21900">
    <property type="entry name" value="DUF6920"/>
    <property type="match status" value="1"/>
</dbReference>
<evidence type="ECO:0000313" key="2">
    <source>
        <dbReference type="Proteomes" id="UP000198816"/>
    </source>
</evidence>
<proteinExistence type="predicted"/>
<evidence type="ECO:0000313" key="1">
    <source>
        <dbReference type="EMBL" id="SDW53132.1"/>
    </source>
</evidence>
<name>A0A1H2UAB8_THIRO</name>
<keyword evidence="2" id="KW-1185">Reference proteome</keyword>
<dbReference type="AlphaFoldDB" id="A0A1H2UAB8"/>
<reference evidence="2" key="1">
    <citation type="submission" date="2016-10" db="EMBL/GenBank/DDBJ databases">
        <authorList>
            <person name="Varghese N."/>
            <person name="Submissions S."/>
        </authorList>
    </citation>
    <scope>NUCLEOTIDE SEQUENCE [LARGE SCALE GENOMIC DNA]</scope>
    <source>
        <strain evidence="2">DSM 217</strain>
    </source>
</reference>
<dbReference type="STRING" id="1058.SAMN05421783_10536"/>
<dbReference type="InterPro" id="IPR054213">
    <property type="entry name" value="DUF6920"/>
</dbReference>